<protein>
    <recommendedName>
        <fullName evidence="4">Dihydrodipicolinate reductase</fullName>
    </recommendedName>
</protein>
<dbReference type="EMBL" id="CVQV01000005">
    <property type="protein sequence ID" value="CRK75341.1"/>
    <property type="molecule type" value="Genomic_DNA"/>
</dbReference>
<evidence type="ECO:0000313" key="3">
    <source>
        <dbReference type="Proteomes" id="UP000048949"/>
    </source>
</evidence>
<dbReference type="RefSeq" id="WP_048598723.1">
    <property type="nucleotide sequence ID" value="NZ_CVPC01000005.1"/>
</dbReference>
<proteinExistence type="predicted"/>
<gene>
    <name evidence="2" type="ORF">NIG5292_01385</name>
</gene>
<reference evidence="2 3" key="1">
    <citation type="submission" date="2015-04" db="EMBL/GenBank/DDBJ databases">
        <authorList>
            <person name="Syromyatnikov M.Y."/>
            <person name="Popov V.N."/>
        </authorList>
    </citation>
    <scope>NUCLEOTIDE SEQUENCE [LARGE SCALE GENOMIC DNA]</scope>
    <source>
        <strain evidence="2 3">CECT 5292</strain>
    </source>
</reference>
<dbReference type="AlphaFoldDB" id="A0A0U1NKT5"/>
<evidence type="ECO:0000313" key="2">
    <source>
        <dbReference type="EMBL" id="CRK75341.1"/>
    </source>
</evidence>
<evidence type="ECO:0000256" key="1">
    <source>
        <dbReference type="SAM" id="SignalP"/>
    </source>
</evidence>
<dbReference type="Proteomes" id="UP000048949">
    <property type="component" value="Unassembled WGS sequence"/>
</dbReference>
<evidence type="ECO:0008006" key="4">
    <source>
        <dbReference type="Google" id="ProtNLM"/>
    </source>
</evidence>
<feature type="signal peptide" evidence="1">
    <location>
        <begin position="1"/>
        <end position="23"/>
    </location>
</feature>
<dbReference type="STRING" id="282199.GCA_001049735_01384"/>
<sequence length="121" mass="13398">MGLGNVFATILIGTYALASAAQADGFAKIDNEERFRSVIQGKSLHYPGIKLRVEETGEIMGRALGRAVTGDWAWQSGYFCRNLKWGPRDIGYNCQEVRVNENKLRFTSDRGAGRSAVLSLR</sequence>
<keyword evidence="3" id="KW-1185">Reference proteome</keyword>
<name>A0A0U1NKT5_9RHOB</name>
<accession>A0A0U1NKT5</accession>
<dbReference type="OrthoDB" id="7874348at2"/>
<organism evidence="2 3">
    <name type="scientific">Nereida ignava</name>
    <dbReference type="NCBI Taxonomy" id="282199"/>
    <lineage>
        <taxon>Bacteria</taxon>
        <taxon>Pseudomonadati</taxon>
        <taxon>Pseudomonadota</taxon>
        <taxon>Alphaproteobacteria</taxon>
        <taxon>Rhodobacterales</taxon>
        <taxon>Roseobacteraceae</taxon>
        <taxon>Nereida</taxon>
    </lineage>
</organism>
<keyword evidence="1" id="KW-0732">Signal</keyword>
<feature type="chain" id="PRO_5006712111" description="Dihydrodipicolinate reductase" evidence="1">
    <location>
        <begin position="24"/>
        <end position="121"/>
    </location>
</feature>